<evidence type="ECO:0000256" key="10">
    <source>
        <dbReference type="ARBA" id="ARBA00048807"/>
    </source>
</evidence>
<comment type="cofactor">
    <cofactor evidence="1">
        <name>Zn(2+)</name>
        <dbReference type="ChEBI" id="CHEBI:29105"/>
    </cofactor>
</comment>
<dbReference type="AlphaFoldDB" id="A0A6J4KC76"/>
<dbReference type="Pfam" id="PF01242">
    <property type="entry name" value="PTPS"/>
    <property type="match status" value="1"/>
</dbReference>
<keyword evidence="6" id="KW-0479">Metal-binding</keyword>
<dbReference type="SUPFAM" id="SSF55620">
    <property type="entry name" value="Tetrahydrobiopterin biosynthesis enzymes-like"/>
    <property type="match status" value="1"/>
</dbReference>
<evidence type="ECO:0000256" key="9">
    <source>
        <dbReference type="ARBA" id="ARBA00031449"/>
    </source>
</evidence>
<dbReference type="InterPro" id="IPR007115">
    <property type="entry name" value="6-PTP_synth/QueD"/>
</dbReference>
<dbReference type="GO" id="GO:0046872">
    <property type="term" value="F:metal ion binding"/>
    <property type="evidence" value="ECO:0007669"/>
    <property type="project" value="UniProtKB-KW"/>
</dbReference>
<keyword evidence="7" id="KW-0862">Zinc</keyword>
<comment type="pathway">
    <text evidence="2">Purine metabolism; 7-cyano-7-deazaguanine biosynthesis.</text>
</comment>
<dbReference type="GO" id="GO:0070497">
    <property type="term" value="F:6-carboxytetrahydropterin synthase activity"/>
    <property type="evidence" value="ECO:0007669"/>
    <property type="project" value="UniProtKB-EC"/>
</dbReference>
<dbReference type="EMBL" id="CADCTU010000171">
    <property type="protein sequence ID" value="CAA9300884.1"/>
    <property type="molecule type" value="Genomic_DNA"/>
</dbReference>
<proteinExistence type="inferred from homology"/>
<accession>A0A6J4KC76</accession>
<evidence type="ECO:0000256" key="8">
    <source>
        <dbReference type="ARBA" id="ARBA00023239"/>
    </source>
</evidence>
<evidence type="ECO:0000256" key="6">
    <source>
        <dbReference type="ARBA" id="ARBA00022723"/>
    </source>
</evidence>
<comment type="similarity">
    <text evidence="3">Belongs to the PTPS family. QueD subfamily.</text>
</comment>
<protein>
    <recommendedName>
        <fullName evidence="5">6-carboxy-5,6,7,8-tetrahydropterin synthase</fullName>
        <ecNumber evidence="4">4.1.2.50</ecNumber>
    </recommendedName>
    <alternativeName>
        <fullName evidence="9">Queuosine biosynthesis protein QueD</fullName>
    </alternativeName>
</protein>
<evidence type="ECO:0000313" key="11">
    <source>
        <dbReference type="EMBL" id="CAA9300884.1"/>
    </source>
</evidence>
<evidence type="ECO:0000256" key="2">
    <source>
        <dbReference type="ARBA" id="ARBA00005061"/>
    </source>
</evidence>
<evidence type="ECO:0000256" key="7">
    <source>
        <dbReference type="ARBA" id="ARBA00022833"/>
    </source>
</evidence>
<evidence type="ECO:0000256" key="5">
    <source>
        <dbReference type="ARBA" id="ARBA00018141"/>
    </source>
</evidence>
<reference evidence="11" key="1">
    <citation type="submission" date="2020-02" db="EMBL/GenBank/DDBJ databases">
        <authorList>
            <person name="Meier V. D."/>
        </authorList>
    </citation>
    <scope>NUCLEOTIDE SEQUENCE</scope>
    <source>
        <strain evidence="11">AVDCRST_MAG11</strain>
    </source>
</reference>
<evidence type="ECO:0000256" key="1">
    <source>
        <dbReference type="ARBA" id="ARBA00001947"/>
    </source>
</evidence>
<dbReference type="Gene3D" id="3.30.479.10">
    <property type="entry name" value="6-pyruvoyl tetrahydropterin synthase/QueD"/>
    <property type="match status" value="1"/>
</dbReference>
<dbReference type="PANTHER" id="PTHR12589:SF7">
    <property type="entry name" value="6-PYRUVOYL TETRAHYDROBIOPTERIN SYNTHASE"/>
    <property type="match status" value="1"/>
</dbReference>
<evidence type="ECO:0000256" key="4">
    <source>
        <dbReference type="ARBA" id="ARBA00012982"/>
    </source>
</evidence>
<dbReference type="UniPathway" id="UPA00391"/>
<dbReference type="PANTHER" id="PTHR12589">
    <property type="entry name" value="PYRUVOYL TETRAHYDROBIOPTERIN SYNTHASE"/>
    <property type="match status" value="1"/>
</dbReference>
<dbReference type="EC" id="4.1.2.50" evidence="4"/>
<evidence type="ECO:0000256" key="3">
    <source>
        <dbReference type="ARBA" id="ARBA00008900"/>
    </source>
</evidence>
<name>A0A6J4KC76_9BACT</name>
<sequence length="159" mass="17543">MSVTKDYLVFASAHFITFAGHRCEALHGHNYRASVVLEGALDPESWYVYDFGVIKKIMRRLCYEIDHKVLLPLTNPKLTIGEQDGSVTVAYEGKPRYLFPASDCALLPVPNTTVEMLAEHLAGKLRAELAALGAGGLTAIEMEVEENFGQSAVYRLQLA</sequence>
<gene>
    <name evidence="11" type="ORF">AVDCRST_MAG11-819</name>
</gene>
<keyword evidence="8" id="KW-0456">Lyase</keyword>
<comment type="catalytic activity">
    <reaction evidence="10">
        <text>7,8-dihydroneopterin 3'-triphosphate + H2O = 6-carboxy-5,6,7,8-tetrahydropterin + triphosphate + acetaldehyde + 2 H(+)</text>
        <dbReference type="Rhea" id="RHEA:27966"/>
        <dbReference type="ChEBI" id="CHEBI:15343"/>
        <dbReference type="ChEBI" id="CHEBI:15377"/>
        <dbReference type="ChEBI" id="CHEBI:15378"/>
        <dbReference type="ChEBI" id="CHEBI:18036"/>
        <dbReference type="ChEBI" id="CHEBI:58462"/>
        <dbReference type="ChEBI" id="CHEBI:61032"/>
        <dbReference type="EC" id="4.1.2.50"/>
    </reaction>
</comment>
<dbReference type="InterPro" id="IPR038418">
    <property type="entry name" value="6-PTP_synth/QueD_sf"/>
</dbReference>
<organism evidence="11">
    <name type="scientific">uncultured Gemmatimonadaceae bacterium</name>
    <dbReference type="NCBI Taxonomy" id="246130"/>
    <lineage>
        <taxon>Bacteria</taxon>
        <taxon>Pseudomonadati</taxon>
        <taxon>Gemmatimonadota</taxon>
        <taxon>Gemmatimonadia</taxon>
        <taxon>Gemmatimonadales</taxon>
        <taxon>Gemmatimonadaceae</taxon>
        <taxon>environmental samples</taxon>
    </lineage>
</organism>